<dbReference type="OrthoDB" id="4951845at2759"/>
<feature type="domain" description="Cyclin N-terminal" evidence="1">
    <location>
        <begin position="2"/>
        <end position="85"/>
    </location>
</feature>
<dbReference type="SUPFAM" id="SSF47954">
    <property type="entry name" value="Cyclin-like"/>
    <property type="match status" value="2"/>
</dbReference>
<dbReference type="PANTHER" id="PTHR10026">
    <property type="entry name" value="CYCLIN"/>
    <property type="match status" value="1"/>
</dbReference>
<dbReference type="Pfam" id="PF00134">
    <property type="entry name" value="Cyclin_N"/>
    <property type="match status" value="1"/>
</dbReference>
<dbReference type="EMBL" id="CAHR02000117">
    <property type="protein sequence ID" value="CCG83010.2"/>
    <property type="molecule type" value="Genomic_DNA"/>
</dbReference>
<evidence type="ECO:0000313" key="3">
    <source>
        <dbReference type="Proteomes" id="UP000013776"/>
    </source>
</evidence>
<gene>
    <name evidence="2" type="ORF">TAPDE_003149</name>
</gene>
<evidence type="ECO:0000259" key="1">
    <source>
        <dbReference type="Pfam" id="PF00134"/>
    </source>
</evidence>
<name>R4XBQ6_TAPDE</name>
<dbReference type="eggNOG" id="KOG0834">
    <property type="taxonomic scope" value="Eukaryota"/>
</dbReference>
<keyword evidence="3" id="KW-1185">Reference proteome</keyword>
<proteinExistence type="predicted"/>
<dbReference type="GO" id="GO:0006357">
    <property type="term" value="P:regulation of transcription by RNA polymerase II"/>
    <property type="evidence" value="ECO:0007669"/>
    <property type="project" value="InterPro"/>
</dbReference>
<dbReference type="STRING" id="1097556.R4XBQ6"/>
<comment type="caution">
    <text evidence="2">The sequence shown here is derived from an EMBL/GenBank/DDBJ whole genome shotgun (WGS) entry which is preliminary data.</text>
</comment>
<evidence type="ECO:0000313" key="2">
    <source>
        <dbReference type="EMBL" id="CCG83010.2"/>
    </source>
</evidence>
<sequence length="247" mass="28009">MMIYHRFHLSNPIAEFLAQDVCAACLFVAAKMEDTSKKAKDILLVSHALRNPQSPDLDPESSLMEEQRRRVMGLERMILESCAFDFRHRHPQAFLLKFAHALEYGKVQTRLAWDISLDAYRTWLPLQVPPHVTALACLILSTRIETTELQVDIRRFEVEQAQLQLALESLLDLYLHAKGVELTAKVCAPEKLMEIKSTLLRDLVQEDNANGMNRGKSGGMLTSLSNLTSIGDRGTCRYILDPGRMET</sequence>
<dbReference type="InterPro" id="IPR006671">
    <property type="entry name" value="Cyclin_N"/>
</dbReference>
<dbReference type="Gene3D" id="1.10.472.10">
    <property type="entry name" value="Cyclin-like"/>
    <property type="match status" value="2"/>
</dbReference>
<accession>R4XBQ6</accession>
<reference evidence="2 3" key="1">
    <citation type="journal article" date="2013" name="MBio">
        <title>Genome sequencing of the plant pathogen Taphrina deformans, the causal agent of peach leaf curl.</title>
        <authorList>
            <person name="Cisse O.H."/>
            <person name="Almeida J.M.G.C.F."/>
            <person name="Fonseca A."/>
            <person name="Kumar A.A."/>
            <person name="Salojaervi J."/>
            <person name="Overmyer K."/>
            <person name="Hauser P.M."/>
            <person name="Pagni M."/>
        </authorList>
    </citation>
    <scope>NUCLEOTIDE SEQUENCE [LARGE SCALE GENOMIC DNA]</scope>
    <source>
        <strain evidence="3">PYCC 5710 / ATCC 11124 / CBS 356.35 / IMI 108563 / JCM 9778 / NBRC 8474</strain>
    </source>
</reference>
<organism evidence="2 3">
    <name type="scientific">Taphrina deformans (strain PYCC 5710 / ATCC 11124 / CBS 356.35 / IMI 108563 / JCM 9778 / NBRC 8474)</name>
    <name type="common">Peach leaf curl fungus</name>
    <name type="synonym">Lalaria deformans</name>
    <dbReference type="NCBI Taxonomy" id="1097556"/>
    <lineage>
        <taxon>Eukaryota</taxon>
        <taxon>Fungi</taxon>
        <taxon>Dikarya</taxon>
        <taxon>Ascomycota</taxon>
        <taxon>Taphrinomycotina</taxon>
        <taxon>Taphrinomycetes</taxon>
        <taxon>Taphrinales</taxon>
        <taxon>Taphrinaceae</taxon>
        <taxon>Taphrina</taxon>
    </lineage>
</organism>
<dbReference type="AlphaFoldDB" id="R4XBQ6"/>
<dbReference type="InterPro" id="IPR043198">
    <property type="entry name" value="Cyclin/Ssn8"/>
</dbReference>
<dbReference type="CDD" id="cd20546">
    <property type="entry name" value="CYCLIN_SpCG1C_ScCTK2-like_rpt2"/>
    <property type="match status" value="1"/>
</dbReference>
<dbReference type="GO" id="GO:0016538">
    <property type="term" value="F:cyclin-dependent protein serine/threonine kinase regulator activity"/>
    <property type="evidence" value="ECO:0007669"/>
    <property type="project" value="InterPro"/>
</dbReference>
<dbReference type="InterPro" id="IPR036915">
    <property type="entry name" value="Cyclin-like_sf"/>
</dbReference>
<protein>
    <submittedName>
        <fullName evidence="2">Cyclin Ctk2</fullName>
    </submittedName>
</protein>
<dbReference type="VEuPathDB" id="FungiDB:TAPDE_003149"/>
<dbReference type="Proteomes" id="UP000013776">
    <property type="component" value="Unassembled WGS sequence"/>
</dbReference>